<feature type="binding site" evidence="8">
    <location>
        <begin position="8"/>
        <end position="10"/>
    </location>
    <ligand>
        <name>GTP</name>
        <dbReference type="ChEBI" id="CHEBI:37565"/>
    </ligand>
</feature>
<dbReference type="EMBL" id="BMKR01000014">
    <property type="protein sequence ID" value="GGF87056.1"/>
    <property type="molecule type" value="Genomic_DNA"/>
</dbReference>
<evidence type="ECO:0000256" key="3">
    <source>
        <dbReference type="ARBA" id="ARBA00022723"/>
    </source>
</evidence>
<keyword evidence="2 8" id="KW-0808">Transferase</keyword>
<dbReference type="HAMAP" id="MF_00316">
    <property type="entry name" value="MobA"/>
    <property type="match status" value="1"/>
</dbReference>
<accession>A0A917FKP6</accession>
<feature type="binding site" evidence="8">
    <location>
        <position position="20"/>
    </location>
    <ligand>
        <name>GTP</name>
        <dbReference type="ChEBI" id="CHEBI:37565"/>
    </ligand>
</feature>
<dbReference type="SUPFAM" id="SSF53448">
    <property type="entry name" value="Nucleotide-diphospho-sugar transferases"/>
    <property type="match status" value="1"/>
</dbReference>
<keyword evidence="10" id="KW-0548">Nucleotidyltransferase</keyword>
<evidence type="ECO:0000256" key="1">
    <source>
        <dbReference type="ARBA" id="ARBA00022490"/>
    </source>
</evidence>
<dbReference type="RefSeq" id="WP_189027135.1">
    <property type="nucleotide sequence ID" value="NZ_BMKR01000014.1"/>
</dbReference>
<keyword evidence="4 8" id="KW-0547">Nucleotide-binding</keyword>
<comment type="cofactor">
    <cofactor evidence="8">
        <name>Mg(2+)</name>
        <dbReference type="ChEBI" id="CHEBI:18420"/>
    </cofactor>
</comment>
<keyword evidence="5 8" id="KW-0460">Magnesium</keyword>
<dbReference type="InterPro" id="IPR025877">
    <property type="entry name" value="MobA-like_NTP_Trfase"/>
</dbReference>
<dbReference type="GO" id="GO:0046872">
    <property type="term" value="F:metal ion binding"/>
    <property type="evidence" value="ECO:0007669"/>
    <property type="project" value="UniProtKB-KW"/>
</dbReference>
<gene>
    <name evidence="8" type="primary">mobA</name>
    <name evidence="10" type="ORF">GCM10010912_35400</name>
</gene>
<comment type="caution">
    <text evidence="8">Lacks conserved residue(s) required for the propagation of feature annotation.</text>
</comment>
<feature type="binding site" evidence="8">
    <location>
        <position position="67"/>
    </location>
    <ligand>
        <name>GTP</name>
        <dbReference type="ChEBI" id="CHEBI:37565"/>
    </ligand>
</feature>
<dbReference type="GO" id="GO:0006777">
    <property type="term" value="P:Mo-molybdopterin cofactor biosynthetic process"/>
    <property type="evidence" value="ECO:0007669"/>
    <property type="project" value="UniProtKB-KW"/>
</dbReference>
<dbReference type="Proteomes" id="UP000637643">
    <property type="component" value="Unassembled WGS sequence"/>
</dbReference>
<dbReference type="AlphaFoldDB" id="A0A917FKP6"/>
<sequence length="206" mass="22414">MKITGIILAGGHSRRMGADKALLELGGVPLISHLAARLSIVANSVCIACGAEEREAYRFLRLPLIPDRYPGQGPLAGLHAALWRSNTEWNVAAACDLPFASREIMQYMIGIAAAASYIDAVVPVNAAGKVQPLLAVYHSRLLPSLEDALERKRPRVMEWLDARKVHYIHEHEFPGSPQARAAALLNMNTPEDYQAAIKLASSFPKG</sequence>
<comment type="similarity">
    <text evidence="8">Belongs to the MobA family.</text>
</comment>
<evidence type="ECO:0000313" key="11">
    <source>
        <dbReference type="Proteomes" id="UP000637643"/>
    </source>
</evidence>
<keyword evidence="6 8" id="KW-0342">GTP-binding</keyword>
<keyword evidence="1 8" id="KW-0963">Cytoplasm</keyword>
<dbReference type="Gene3D" id="3.90.550.10">
    <property type="entry name" value="Spore Coat Polysaccharide Biosynthesis Protein SpsA, Chain A"/>
    <property type="match status" value="1"/>
</dbReference>
<organism evidence="10 11">
    <name type="scientific">Paenibacillus albidus</name>
    <dbReference type="NCBI Taxonomy" id="2041023"/>
    <lineage>
        <taxon>Bacteria</taxon>
        <taxon>Bacillati</taxon>
        <taxon>Bacillota</taxon>
        <taxon>Bacilli</taxon>
        <taxon>Bacillales</taxon>
        <taxon>Paenibacillaceae</taxon>
        <taxon>Paenibacillus</taxon>
    </lineage>
</organism>
<evidence type="ECO:0000256" key="6">
    <source>
        <dbReference type="ARBA" id="ARBA00023134"/>
    </source>
</evidence>
<comment type="function">
    <text evidence="8">Transfers a GMP moiety from GTP to Mo-molybdopterin (Mo-MPT) cofactor (Moco or molybdenum cofactor) to form Mo-molybdopterin guanine dinucleotide (Mo-MGD) cofactor.</text>
</comment>
<evidence type="ECO:0000256" key="7">
    <source>
        <dbReference type="ARBA" id="ARBA00023150"/>
    </source>
</evidence>
<reference evidence="10" key="1">
    <citation type="journal article" date="2014" name="Int. J. Syst. Evol. Microbiol.">
        <title>Complete genome sequence of Corynebacterium casei LMG S-19264T (=DSM 44701T), isolated from a smear-ripened cheese.</title>
        <authorList>
            <consortium name="US DOE Joint Genome Institute (JGI-PGF)"/>
            <person name="Walter F."/>
            <person name="Albersmeier A."/>
            <person name="Kalinowski J."/>
            <person name="Ruckert C."/>
        </authorList>
    </citation>
    <scope>NUCLEOTIDE SEQUENCE</scope>
    <source>
        <strain evidence="10">CGMCC 1.16134</strain>
    </source>
</reference>
<dbReference type="InterPro" id="IPR029044">
    <property type="entry name" value="Nucleotide-diphossugar_trans"/>
</dbReference>
<evidence type="ECO:0000256" key="5">
    <source>
        <dbReference type="ARBA" id="ARBA00022842"/>
    </source>
</evidence>
<comment type="catalytic activity">
    <reaction evidence="8">
        <text>Mo-molybdopterin + GTP + H(+) = Mo-molybdopterin guanine dinucleotide + diphosphate</text>
        <dbReference type="Rhea" id="RHEA:34243"/>
        <dbReference type="ChEBI" id="CHEBI:15378"/>
        <dbReference type="ChEBI" id="CHEBI:33019"/>
        <dbReference type="ChEBI" id="CHEBI:37565"/>
        <dbReference type="ChEBI" id="CHEBI:71302"/>
        <dbReference type="ChEBI" id="CHEBI:71310"/>
        <dbReference type="EC" id="2.7.7.77"/>
    </reaction>
</comment>
<dbReference type="InterPro" id="IPR013482">
    <property type="entry name" value="Molybde_CF_guanTrfase"/>
</dbReference>
<dbReference type="EC" id="2.7.7.77" evidence="8"/>
<dbReference type="GO" id="GO:0005525">
    <property type="term" value="F:GTP binding"/>
    <property type="evidence" value="ECO:0007669"/>
    <property type="project" value="UniProtKB-UniRule"/>
</dbReference>
<evidence type="ECO:0000256" key="2">
    <source>
        <dbReference type="ARBA" id="ARBA00022679"/>
    </source>
</evidence>
<dbReference type="PANTHER" id="PTHR19136:SF81">
    <property type="entry name" value="MOLYBDENUM COFACTOR GUANYLYLTRANSFERASE"/>
    <property type="match status" value="1"/>
</dbReference>
<protein>
    <recommendedName>
        <fullName evidence="8">Probable molybdenum cofactor guanylyltransferase</fullName>
        <shortName evidence="8">MoCo guanylyltransferase</shortName>
        <ecNumber evidence="8">2.7.7.77</ecNumber>
    </recommendedName>
    <alternativeName>
        <fullName evidence="8">GTP:molybdopterin guanylyltransferase</fullName>
    </alternativeName>
    <alternativeName>
        <fullName evidence="8">Mo-MPT guanylyltransferase</fullName>
    </alternativeName>
    <alternativeName>
        <fullName evidence="8">Molybdopterin guanylyltransferase</fullName>
    </alternativeName>
    <alternativeName>
        <fullName evidence="8">Molybdopterin-guanine dinucleotide synthase</fullName>
        <shortName evidence="8">MGD synthase</shortName>
    </alternativeName>
</protein>
<keyword evidence="7 8" id="KW-0501">Molybdenum cofactor biosynthesis</keyword>
<reference evidence="10" key="2">
    <citation type="submission" date="2020-09" db="EMBL/GenBank/DDBJ databases">
        <authorList>
            <person name="Sun Q."/>
            <person name="Zhou Y."/>
        </authorList>
    </citation>
    <scope>NUCLEOTIDE SEQUENCE</scope>
    <source>
        <strain evidence="10">CGMCC 1.16134</strain>
    </source>
</reference>
<comment type="subcellular location">
    <subcellularLocation>
        <location evidence="8">Cytoplasm</location>
    </subcellularLocation>
</comment>
<dbReference type="GO" id="GO:0005737">
    <property type="term" value="C:cytoplasm"/>
    <property type="evidence" value="ECO:0007669"/>
    <property type="project" value="UniProtKB-SubCell"/>
</dbReference>
<proteinExistence type="inferred from homology"/>
<dbReference type="CDD" id="cd02503">
    <property type="entry name" value="MobA"/>
    <property type="match status" value="1"/>
</dbReference>
<feature type="domain" description="MobA-like NTP transferase" evidence="9">
    <location>
        <begin position="5"/>
        <end position="158"/>
    </location>
</feature>
<keyword evidence="3 8" id="KW-0479">Metal-binding</keyword>
<evidence type="ECO:0000256" key="8">
    <source>
        <dbReference type="HAMAP-Rule" id="MF_00316"/>
    </source>
</evidence>
<comment type="caution">
    <text evidence="10">The sequence shown here is derived from an EMBL/GenBank/DDBJ whole genome shotgun (WGS) entry which is preliminary data.</text>
</comment>
<evidence type="ECO:0000259" key="9">
    <source>
        <dbReference type="Pfam" id="PF12804"/>
    </source>
</evidence>
<evidence type="ECO:0000313" key="10">
    <source>
        <dbReference type="EMBL" id="GGF87056.1"/>
    </source>
</evidence>
<evidence type="ECO:0000256" key="4">
    <source>
        <dbReference type="ARBA" id="ARBA00022741"/>
    </source>
</evidence>
<comment type="domain">
    <text evidence="8">The N-terminal domain determines nucleotide recognition and specific binding, while the C-terminal domain determines the specific binding to the target protein.</text>
</comment>
<dbReference type="PANTHER" id="PTHR19136">
    <property type="entry name" value="MOLYBDENUM COFACTOR GUANYLYLTRANSFERASE"/>
    <property type="match status" value="1"/>
</dbReference>
<dbReference type="Pfam" id="PF12804">
    <property type="entry name" value="NTP_transf_3"/>
    <property type="match status" value="1"/>
</dbReference>
<name>A0A917FKP6_9BACL</name>
<feature type="binding site" evidence="8">
    <location>
        <position position="96"/>
    </location>
    <ligand>
        <name>GTP</name>
        <dbReference type="ChEBI" id="CHEBI:37565"/>
    </ligand>
</feature>
<feature type="binding site" evidence="8">
    <location>
        <position position="96"/>
    </location>
    <ligand>
        <name>Mg(2+)</name>
        <dbReference type="ChEBI" id="CHEBI:18420"/>
    </ligand>
</feature>
<keyword evidence="11" id="KW-1185">Reference proteome</keyword>
<dbReference type="GO" id="GO:0061603">
    <property type="term" value="F:molybdenum cofactor guanylyltransferase activity"/>
    <property type="evidence" value="ECO:0007669"/>
    <property type="project" value="UniProtKB-EC"/>
</dbReference>